<protein>
    <recommendedName>
        <fullName evidence="3">Type II secretion system protein GspG C-terminal domain-containing protein</fullName>
    </recommendedName>
</protein>
<dbReference type="AlphaFoldDB" id="A0A0F9W534"/>
<organism evidence="2">
    <name type="scientific">marine sediment metagenome</name>
    <dbReference type="NCBI Taxonomy" id="412755"/>
    <lineage>
        <taxon>unclassified sequences</taxon>
        <taxon>metagenomes</taxon>
        <taxon>ecological metagenomes</taxon>
    </lineage>
</organism>
<accession>A0A0F9W534</accession>
<name>A0A0F9W534_9ZZZZ</name>
<sequence>MPKRVKPKQRRTVWVICGLLVALAAIAHWPVVSPPTVSPQTTYVTGPLRSDGTVDYIAAVNQRLEARAAGKANAAALIIKALGPDAIWEMGSGRDPRAYDVLSDLGVAALPATGDYLLTLDRWSASQRILSQRERELLEQGEEIQAALAELITTGAPLSRFPLVSQWLEINRQPLSLLKEATTRPVYYAPMWTPSNRPDHMVYAHGVKLGPCEVAAQAFCVRALTHLTGGDAAAAWSELLACHRLARLVDQSFGSYEYRLALRIDAWAVRTELTIIAKGLAGEAELASLREQVGELRALRSFALVTGSDVRLELLDAVMVFRRWGELRDPAIFREGPVARAPRQLDWDYLLAAINVWWSKVAMADDEATYVEYLEARRHVGVEFRADRPDVDETSDGAFFEPSLAERLSRLGGRPFRRYPSRCWVVRMLGLPFGAQYSPRVKYDAHRAYVRLRKLAFELAEHKSDQGEFPATLDALGLDGAFDVLSDPFTGNPFIYKRTPQGYKLYSIGQNLTDDNGLNENDPMSDNGYPNGPDDIGIVVE</sequence>
<evidence type="ECO:0008006" key="3">
    <source>
        <dbReference type="Google" id="ProtNLM"/>
    </source>
</evidence>
<evidence type="ECO:0000313" key="2">
    <source>
        <dbReference type="EMBL" id="KKO11445.1"/>
    </source>
</evidence>
<comment type="caution">
    <text evidence="2">The sequence shown here is derived from an EMBL/GenBank/DDBJ whole genome shotgun (WGS) entry which is preliminary data.</text>
</comment>
<reference evidence="2" key="1">
    <citation type="journal article" date="2015" name="Nature">
        <title>Complex archaea that bridge the gap between prokaryotes and eukaryotes.</title>
        <authorList>
            <person name="Spang A."/>
            <person name="Saw J.H."/>
            <person name="Jorgensen S.L."/>
            <person name="Zaremba-Niedzwiedzka K."/>
            <person name="Martijn J."/>
            <person name="Lind A.E."/>
            <person name="van Eijk R."/>
            <person name="Schleper C."/>
            <person name="Guy L."/>
            <person name="Ettema T.J."/>
        </authorList>
    </citation>
    <scope>NUCLEOTIDE SEQUENCE</scope>
</reference>
<feature type="compositionally biased region" description="Polar residues" evidence="1">
    <location>
        <begin position="514"/>
        <end position="524"/>
    </location>
</feature>
<feature type="region of interest" description="Disordered" evidence="1">
    <location>
        <begin position="514"/>
        <end position="541"/>
    </location>
</feature>
<evidence type="ECO:0000256" key="1">
    <source>
        <dbReference type="SAM" id="MobiDB-lite"/>
    </source>
</evidence>
<gene>
    <name evidence="2" type="ORF">LCGC14_0019260</name>
</gene>
<proteinExistence type="predicted"/>
<dbReference type="EMBL" id="LAZR01000003">
    <property type="protein sequence ID" value="KKO11445.1"/>
    <property type="molecule type" value="Genomic_DNA"/>
</dbReference>